<name>A0AB34JGN6_PRYPA</name>
<dbReference type="PROSITE" id="PS51257">
    <property type="entry name" value="PROKAR_LIPOPROTEIN"/>
    <property type="match status" value="1"/>
</dbReference>
<proteinExistence type="predicted"/>
<evidence type="ECO:0000313" key="3">
    <source>
        <dbReference type="Proteomes" id="UP001515480"/>
    </source>
</evidence>
<keyword evidence="3" id="KW-1185">Reference proteome</keyword>
<dbReference type="EMBL" id="JBGBPQ010000009">
    <property type="protein sequence ID" value="KAL1519834.1"/>
    <property type="molecule type" value="Genomic_DNA"/>
</dbReference>
<dbReference type="Proteomes" id="UP001515480">
    <property type="component" value="Unassembled WGS sequence"/>
</dbReference>
<evidence type="ECO:0000256" key="1">
    <source>
        <dbReference type="SAM" id="SignalP"/>
    </source>
</evidence>
<protein>
    <submittedName>
        <fullName evidence="2">Uncharacterized protein</fullName>
    </submittedName>
</protein>
<comment type="caution">
    <text evidence="2">The sequence shown here is derived from an EMBL/GenBank/DDBJ whole genome shotgun (WGS) entry which is preliminary data.</text>
</comment>
<accession>A0AB34JGN6</accession>
<dbReference type="AlphaFoldDB" id="A0AB34JGN6"/>
<keyword evidence="1" id="KW-0732">Signal</keyword>
<gene>
    <name evidence="2" type="ORF">AB1Y20_023339</name>
</gene>
<reference evidence="2 3" key="1">
    <citation type="journal article" date="2024" name="Science">
        <title>Giant polyketide synthase enzymes in the biosynthesis of giant marine polyether toxins.</title>
        <authorList>
            <person name="Fallon T.R."/>
            <person name="Shende V.V."/>
            <person name="Wierzbicki I.H."/>
            <person name="Pendleton A.L."/>
            <person name="Watervoot N.F."/>
            <person name="Auber R.P."/>
            <person name="Gonzalez D.J."/>
            <person name="Wisecaver J.H."/>
            <person name="Moore B.S."/>
        </authorList>
    </citation>
    <scope>NUCLEOTIDE SEQUENCE [LARGE SCALE GENOMIC DNA]</scope>
    <source>
        <strain evidence="2 3">12B1</strain>
    </source>
</reference>
<sequence>MLRRTASFTALLALSLSPATARHGCAYPSASACAIGGCTDPSLHAFDSTATFDDGSCPPERPGCSDPTASNYRSSATAHAPCEYAGCLHPRAVNYDSRATLPARCELRARGCADPSAANYHAGALADPAACVWDAPRPRRGCTRRRALNFDAASTADDGSCLLLGCTEPASPRFDAEATLDDGCGRAAARRALAPLCCAVASAQNYDPSCADLSVAALRSCVFGTRGCTRSAALNYDPCATADDGSCAYVAGCTNPAALNYDSRAELHAPCVYARRGCTHTAADNYDVHANTDDGSCWCVRRRRQGRDGGRAARGCTDVEWGMSASRGVEVVGASGAMEKWRQLVLLVTIGGVRRYAIYGCTDPTALNYASVATVTDGCTARFPGCMDTGALNYAHDANTEYRADGSRIDCFYASHGNVARSPRVGRSVLVYWVASDVVIPCCLGALVWSCWFLSVGAGWQGLWDVGG</sequence>
<feature type="signal peptide" evidence="1">
    <location>
        <begin position="1"/>
        <end position="21"/>
    </location>
</feature>
<organism evidence="2 3">
    <name type="scientific">Prymnesium parvum</name>
    <name type="common">Toxic golden alga</name>
    <dbReference type="NCBI Taxonomy" id="97485"/>
    <lineage>
        <taxon>Eukaryota</taxon>
        <taxon>Haptista</taxon>
        <taxon>Haptophyta</taxon>
        <taxon>Prymnesiophyceae</taxon>
        <taxon>Prymnesiales</taxon>
        <taxon>Prymnesiaceae</taxon>
        <taxon>Prymnesium</taxon>
    </lineage>
</organism>
<evidence type="ECO:0000313" key="2">
    <source>
        <dbReference type="EMBL" id="KAL1519834.1"/>
    </source>
</evidence>
<feature type="chain" id="PRO_5044336611" evidence="1">
    <location>
        <begin position="22"/>
        <end position="468"/>
    </location>
</feature>